<dbReference type="GO" id="GO:0016705">
    <property type="term" value="F:oxidoreductase activity, acting on paired donors, with incorporation or reduction of molecular oxygen"/>
    <property type="evidence" value="ECO:0007669"/>
    <property type="project" value="InterPro"/>
</dbReference>
<dbReference type="InterPro" id="IPR002401">
    <property type="entry name" value="Cyt_P450_E_grp-I"/>
</dbReference>
<protein>
    <submittedName>
        <fullName evidence="11">Cytochrome P450</fullName>
    </submittedName>
</protein>
<dbReference type="OrthoDB" id="1470350at2759"/>
<proteinExistence type="inferred from homology"/>
<name>A0A371CY37_9APHY</name>
<evidence type="ECO:0000256" key="2">
    <source>
        <dbReference type="ARBA" id="ARBA00005179"/>
    </source>
</evidence>
<feature type="transmembrane region" description="Helical" evidence="10">
    <location>
        <begin position="6"/>
        <end position="26"/>
    </location>
</feature>
<dbReference type="GO" id="GO:0005506">
    <property type="term" value="F:iron ion binding"/>
    <property type="evidence" value="ECO:0007669"/>
    <property type="project" value="InterPro"/>
</dbReference>
<keyword evidence="12" id="KW-1185">Reference proteome</keyword>
<dbReference type="InterPro" id="IPR050121">
    <property type="entry name" value="Cytochrome_P450_monoxygenase"/>
</dbReference>
<evidence type="ECO:0000313" key="11">
    <source>
        <dbReference type="EMBL" id="RDX45181.1"/>
    </source>
</evidence>
<evidence type="ECO:0000256" key="10">
    <source>
        <dbReference type="SAM" id="Phobius"/>
    </source>
</evidence>
<evidence type="ECO:0000256" key="9">
    <source>
        <dbReference type="PIRSR" id="PIRSR602401-1"/>
    </source>
</evidence>
<dbReference type="AlphaFoldDB" id="A0A371CY37"/>
<sequence>MASDLLPSTPVLLLSLIALLYLARWLSDKKRYDISRIPSAPREIAHWLWGHELLTFQAQATETYTNWAALCGPFFRVKGALFHPDIIVAADHGAVQHIFQNSDDYVKSPAFRPPVANVLGKGLVWAEGDDHKTQRRILAPAFSSEAIKGMADDISECSEKLESRLTNHILSAGGSATVNMIEYASTCTLDIIGRVAFGHDFKAGQSTEAKEIHTSWLGHVNTGLGFGGFVAMLVMRAVPFITLLLTKLPIEAIRAGGRIREITSKLSMRLLESGTINEKGRDIMSILMKAERDAAKGNRTQGRLTPQQIVDNVNTFIMVGHETTAGSLSFTLLELARHPEVQQRLREEIRTVGRDLNYDDVQRLEFLDAVVKEGLRLHPASPQTERVALRDDVIPLSKPIRTPSGETLSSVRIKAGQVFHIPFTTMHVNPAVWGADAAQFNPARWLTPGGVPPPSELPHGWSGLVTFCDGPRNCIGYRLAVFEFKVILATLVRSLEFAETTACVVEKISPTLQPVVDGRGGLLPLHVSLAA</sequence>
<dbReference type="Pfam" id="PF00067">
    <property type="entry name" value="p450"/>
    <property type="match status" value="1"/>
</dbReference>
<dbReference type="InterPro" id="IPR036396">
    <property type="entry name" value="Cyt_P450_sf"/>
</dbReference>
<comment type="pathway">
    <text evidence="2">Secondary metabolite biosynthesis.</text>
</comment>
<evidence type="ECO:0000256" key="7">
    <source>
        <dbReference type="ARBA" id="ARBA00023004"/>
    </source>
</evidence>
<dbReference type="PRINTS" id="PR00463">
    <property type="entry name" value="EP450I"/>
</dbReference>
<reference evidence="11 12" key="1">
    <citation type="journal article" date="2018" name="Biotechnol. Biofuels">
        <title>Integrative visual omics of the white-rot fungus Polyporus brumalis exposes the biotechnological potential of its oxidative enzymes for delignifying raw plant biomass.</title>
        <authorList>
            <person name="Miyauchi S."/>
            <person name="Rancon A."/>
            <person name="Drula E."/>
            <person name="Hage H."/>
            <person name="Chaduli D."/>
            <person name="Favel A."/>
            <person name="Grisel S."/>
            <person name="Henrissat B."/>
            <person name="Herpoel-Gimbert I."/>
            <person name="Ruiz-Duenas F.J."/>
            <person name="Chevret D."/>
            <person name="Hainaut M."/>
            <person name="Lin J."/>
            <person name="Wang M."/>
            <person name="Pangilinan J."/>
            <person name="Lipzen A."/>
            <person name="Lesage-Meessen L."/>
            <person name="Navarro D."/>
            <person name="Riley R."/>
            <person name="Grigoriev I.V."/>
            <person name="Zhou S."/>
            <person name="Raouche S."/>
            <person name="Rosso M.N."/>
        </authorList>
    </citation>
    <scope>NUCLEOTIDE SEQUENCE [LARGE SCALE GENOMIC DNA]</scope>
    <source>
        <strain evidence="11 12">BRFM 1820</strain>
    </source>
</reference>
<dbReference type="CDD" id="cd11069">
    <property type="entry name" value="CYP_FUM15-like"/>
    <property type="match status" value="1"/>
</dbReference>
<feature type="transmembrane region" description="Helical" evidence="10">
    <location>
        <begin position="224"/>
        <end position="245"/>
    </location>
</feature>
<keyword evidence="10" id="KW-1133">Transmembrane helix</keyword>
<dbReference type="PANTHER" id="PTHR24305">
    <property type="entry name" value="CYTOCHROME P450"/>
    <property type="match status" value="1"/>
</dbReference>
<dbReference type="STRING" id="139420.A0A371CY37"/>
<keyword evidence="6" id="KW-0560">Oxidoreductase</keyword>
<keyword evidence="4 9" id="KW-0349">Heme</keyword>
<dbReference type="Gene3D" id="1.10.630.10">
    <property type="entry name" value="Cytochrome P450"/>
    <property type="match status" value="1"/>
</dbReference>
<dbReference type="PRINTS" id="PR00385">
    <property type="entry name" value="P450"/>
</dbReference>
<feature type="binding site" description="axial binding residue" evidence="9">
    <location>
        <position position="474"/>
    </location>
    <ligand>
        <name>heme</name>
        <dbReference type="ChEBI" id="CHEBI:30413"/>
    </ligand>
    <ligandPart>
        <name>Fe</name>
        <dbReference type="ChEBI" id="CHEBI:18248"/>
    </ligandPart>
</feature>
<evidence type="ECO:0000256" key="5">
    <source>
        <dbReference type="ARBA" id="ARBA00022723"/>
    </source>
</evidence>
<evidence type="ECO:0000256" key="1">
    <source>
        <dbReference type="ARBA" id="ARBA00001971"/>
    </source>
</evidence>
<keyword evidence="5 9" id="KW-0479">Metal-binding</keyword>
<dbReference type="GO" id="GO:0020037">
    <property type="term" value="F:heme binding"/>
    <property type="evidence" value="ECO:0007669"/>
    <property type="project" value="InterPro"/>
</dbReference>
<comment type="cofactor">
    <cofactor evidence="1 9">
        <name>heme</name>
        <dbReference type="ChEBI" id="CHEBI:30413"/>
    </cofactor>
</comment>
<evidence type="ECO:0000256" key="3">
    <source>
        <dbReference type="ARBA" id="ARBA00010617"/>
    </source>
</evidence>
<gene>
    <name evidence="11" type="ORF">OH76DRAFT_1017154</name>
</gene>
<dbReference type="InterPro" id="IPR001128">
    <property type="entry name" value="Cyt_P450"/>
</dbReference>
<dbReference type="SUPFAM" id="SSF48264">
    <property type="entry name" value="Cytochrome P450"/>
    <property type="match status" value="1"/>
</dbReference>
<dbReference type="GO" id="GO:0004497">
    <property type="term" value="F:monooxygenase activity"/>
    <property type="evidence" value="ECO:0007669"/>
    <property type="project" value="UniProtKB-KW"/>
</dbReference>
<dbReference type="PANTHER" id="PTHR24305:SF166">
    <property type="entry name" value="CYTOCHROME P450 12A4, MITOCHONDRIAL-RELATED"/>
    <property type="match status" value="1"/>
</dbReference>
<dbReference type="Proteomes" id="UP000256964">
    <property type="component" value="Unassembled WGS sequence"/>
</dbReference>
<dbReference type="EMBL" id="KZ857440">
    <property type="protein sequence ID" value="RDX45181.1"/>
    <property type="molecule type" value="Genomic_DNA"/>
</dbReference>
<accession>A0A371CY37</accession>
<keyword evidence="7 9" id="KW-0408">Iron</keyword>
<evidence type="ECO:0000256" key="4">
    <source>
        <dbReference type="ARBA" id="ARBA00022617"/>
    </source>
</evidence>
<keyword evidence="8" id="KW-0503">Monooxygenase</keyword>
<comment type="similarity">
    <text evidence="3">Belongs to the cytochrome P450 family.</text>
</comment>
<keyword evidence="10" id="KW-0472">Membrane</keyword>
<evidence type="ECO:0000256" key="8">
    <source>
        <dbReference type="ARBA" id="ARBA00023033"/>
    </source>
</evidence>
<evidence type="ECO:0000313" key="12">
    <source>
        <dbReference type="Proteomes" id="UP000256964"/>
    </source>
</evidence>
<keyword evidence="10" id="KW-0812">Transmembrane</keyword>
<evidence type="ECO:0000256" key="6">
    <source>
        <dbReference type="ARBA" id="ARBA00023002"/>
    </source>
</evidence>
<organism evidence="11 12">
    <name type="scientific">Lentinus brumalis</name>
    <dbReference type="NCBI Taxonomy" id="2498619"/>
    <lineage>
        <taxon>Eukaryota</taxon>
        <taxon>Fungi</taxon>
        <taxon>Dikarya</taxon>
        <taxon>Basidiomycota</taxon>
        <taxon>Agaricomycotina</taxon>
        <taxon>Agaricomycetes</taxon>
        <taxon>Polyporales</taxon>
        <taxon>Polyporaceae</taxon>
        <taxon>Lentinus</taxon>
    </lineage>
</organism>